<sequence length="111" mass="12618">MPNHVHGIIEITGAFSNYTTPTIGFTSEKNDYMASISPKSGSVSRIISSYKAACTSMIRSMGTPEFSWQARFHDHIIRTPQSHDRISQYILHNPQQWTQVRYNLKCTDVTP</sequence>
<organism evidence="1 2">
    <name type="scientific">Pontibacter amylolyticus</name>
    <dbReference type="NCBI Taxonomy" id="1424080"/>
    <lineage>
        <taxon>Bacteria</taxon>
        <taxon>Pseudomonadati</taxon>
        <taxon>Bacteroidota</taxon>
        <taxon>Cytophagia</taxon>
        <taxon>Cytophagales</taxon>
        <taxon>Hymenobacteraceae</taxon>
        <taxon>Pontibacter</taxon>
    </lineage>
</organism>
<name>A0ABQ1VZ91_9BACT</name>
<dbReference type="InterPro" id="IPR036515">
    <property type="entry name" value="Transposase_17_sf"/>
</dbReference>
<dbReference type="EMBL" id="BMFP01000001">
    <property type="protein sequence ID" value="GGG05616.1"/>
    <property type="molecule type" value="Genomic_DNA"/>
</dbReference>
<proteinExistence type="predicted"/>
<dbReference type="SUPFAM" id="SSF143422">
    <property type="entry name" value="Transposase IS200-like"/>
    <property type="match status" value="1"/>
</dbReference>
<evidence type="ECO:0008006" key="3">
    <source>
        <dbReference type="Google" id="ProtNLM"/>
    </source>
</evidence>
<dbReference type="InterPro" id="IPR052715">
    <property type="entry name" value="RAYT_transposase"/>
</dbReference>
<accession>A0ABQ1VZ91</accession>
<dbReference type="PANTHER" id="PTHR36966">
    <property type="entry name" value="REP-ASSOCIATED TYROSINE TRANSPOSASE"/>
    <property type="match status" value="1"/>
</dbReference>
<dbReference type="PANTHER" id="PTHR36966:SF1">
    <property type="entry name" value="REP-ASSOCIATED TYROSINE TRANSPOSASE"/>
    <property type="match status" value="1"/>
</dbReference>
<keyword evidence="2" id="KW-1185">Reference proteome</keyword>
<evidence type="ECO:0000313" key="2">
    <source>
        <dbReference type="Proteomes" id="UP000634043"/>
    </source>
</evidence>
<comment type="caution">
    <text evidence="1">The sequence shown here is derived from an EMBL/GenBank/DDBJ whole genome shotgun (WGS) entry which is preliminary data.</text>
</comment>
<dbReference type="Proteomes" id="UP000634043">
    <property type="component" value="Unassembled WGS sequence"/>
</dbReference>
<protein>
    <recommendedName>
        <fullName evidence="3">Transposase IS200-like domain-containing protein</fullName>
    </recommendedName>
</protein>
<gene>
    <name evidence="1" type="ORF">GCM10011323_07920</name>
</gene>
<reference evidence="2" key="1">
    <citation type="journal article" date="2019" name="Int. J. Syst. Evol. Microbiol.">
        <title>The Global Catalogue of Microorganisms (GCM) 10K type strain sequencing project: providing services to taxonomists for standard genome sequencing and annotation.</title>
        <authorList>
            <consortium name="The Broad Institute Genomics Platform"/>
            <consortium name="The Broad Institute Genome Sequencing Center for Infectious Disease"/>
            <person name="Wu L."/>
            <person name="Ma J."/>
        </authorList>
    </citation>
    <scope>NUCLEOTIDE SEQUENCE [LARGE SCALE GENOMIC DNA]</scope>
    <source>
        <strain evidence="2">CGMCC 1.12749</strain>
    </source>
</reference>
<dbReference type="Gene3D" id="3.30.70.1290">
    <property type="entry name" value="Transposase IS200-like"/>
    <property type="match status" value="1"/>
</dbReference>
<evidence type="ECO:0000313" key="1">
    <source>
        <dbReference type="EMBL" id="GGG05616.1"/>
    </source>
</evidence>